<evidence type="ECO:0000313" key="5">
    <source>
        <dbReference type="EMBL" id="GBO43312.1"/>
    </source>
</evidence>
<evidence type="ECO:0000313" key="4">
    <source>
        <dbReference type="EMBL" id="GBO43308.1"/>
    </source>
</evidence>
<dbReference type="Proteomes" id="UP000499080">
    <property type="component" value="Unassembled WGS sequence"/>
</dbReference>
<dbReference type="EMBL" id="BGPR01069681">
    <property type="protein sequence ID" value="GBO43306.1"/>
    <property type="molecule type" value="Genomic_DNA"/>
</dbReference>
<dbReference type="EMBL" id="BGPR01069682">
    <property type="protein sequence ID" value="GBO43308.1"/>
    <property type="molecule type" value="Genomic_DNA"/>
</dbReference>
<keyword evidence="1" id="KW-0732">Signal</keyword>
<proteinExistence type="predicted"/>
<sequence length="95" mass="11136">MLRRHCGGLRIFVKVVQSCLIACDDPEKKVRDEEVRQAAKKFIRSLGIDFYQDGFLKLILRYDKCINVDGEYVEKKSIFYFAMSLYVYDCNKAPL</sequence>
<gene>
    <name evidence="5" type="ORF">AVEN_105787_1</name>
    <name evidence="2" type="ORF">AVEN_170981_1</name>
    <name evidence="3" type="ORF">AVEN_257865_1</name>
    <name evidence="4" type="ORF">AVEN_270947_1</name>
</gene>
<feature type="signal peptide" evidence="1">
    <location>
        <begin position="1"/>
        <end position="18"/>
    </location>
</feature>
<evidence type="ECO:0000313" key="2">
    <source>
        <dbReference type="EMBL" id="GBO43303.1"/>
    </source>
</evidence>
<reference evidence="3 6" key="1">
    <citation type="journal article" date="2019" name="Sci. Rep.">
        <title>Orb-weaving spider Araneus ventricosus genome elucidates the spidroin gene catalogue.</title>
        <authorList>
            <person name="Kono N."/>
            <person name="Nakamura H."/>
            <person name="Ohtoshi R."/>
            <person name="Moran D.A.P."/>
            <person name="Shinohara A."/>
            <person name="Yoshida Y."/>
            <person name="Fujiwara M."/>
            <person name="Mori M."/>
            <person name="Tomita M."/>
            <person name="Arakawa K."/>
        </authorList>
    </citation>
    <scope>NUCLEOTIDE SEQUENCE [LARGE SCALE GENOMIC DNA]</scope>
</reference>
<evidence type="ECO:0000313" key="6">
    <source>
        <dbReference type="Proteomes" id="UP000499080"/>
    </source>
</evidence>
<protein>
    <submittedName>
        <fullName evidence="3">Uncharacterized protein</fullName>
    </submittedName>
</protein>
<dbReference type="EMBL" id="BGPR01069680">
    <property type="protein sequence ID" value="GBO43303.1"/>
    <property type="molecule type" value="Genomic_DNA"/>
</dbReference>
<keyword evidence="6" id="KW-1185">Reference proteome</keyword>
<feature type="chain" id="PRO_5036129343" evidence="1">
    <location>
        <begin position="19"/>
        <end position="95"/>
    </location>
</feature>
<comment type="caution">
    <text evidence="3">The sequence shown here is derived from an EMBL/GenBank/DDBJ whole genome shotgun (WGS) entry which is preliminary data.</text>
</comment>
<accession>A0A4Y2X2G0</accession>
<dbReference type="OrthoDB" id="616263at2759"/>
<organism evidence="3 6">
    <name type="scientific">Araneus ventricosus</name>
    <name type="common">Orbweaver spider</name>
    <name type="synonym">Epeira ventricosa</name>
    <dbReference type="NCBI Taxonomy" id="182803"/>
    <lineage>
        <taxon>Eukaryota</taxon>
        <taxon>Metazoa</taxon>
        <taxon>Ecdysozoa</taxon>
        <taxon>Arthropoda</taxon>
        <taxon>Chelicerata</taxon>
        <taxon>Arachnida</taxon>
        <taxon>Araneae</taxon>
        <taxon>Araneomorphae</taxon>
        <taxon>Entelegynae</taxon>
        <taxon>Araneoidea</taxon>
        <taxon>Araneidae</taxon>
        <taxon>Araneus</taxon>
    </lineage>
</organism>
<dbReference type="EMBL" id="BGPR01069688">
    <property type="protein sequence ID" value="GBO43312.1"/>
    <property type="molecule type" value="Genomic_DNA"/>
</dbReference>
<evidence type="ECO:0000313" key="3">
    <source>
        <dbReference type="EMBL" id="GBO43306.1"/>
    </source>
</evidence>
<name>A0A4Y2X2G0_ARAVE</name>
<dbReference type="AlphaFoldDB" id="A0A4Y2X2G0"/>
<evidence type="ECO:0000256" key="1">
    <source>
        <dbReference type="SAM" id="SignalP"/>
    </source>
</evidence>